<dbReference type="InterPro" id="IPR011993">
    <property type="entry name" value="PH-like_dom_sf"/>
</dbReference>
<evidence type="ECO:0000313" key="15">
    <source>
        <dbReference type="Proteomes" id="UP001608902"/>
    </source>
</evidence>
<sequence length="947" mass="108196">MSDGSELWRECVQWMIRCGVIDANHRVAEADALIGDFASILRDGVLLCMLCNRLCEDCIDVKNLQQRPQMAQFLCCKNICEFLKACQHTFGMRPDDIFDAWDLYRLDDFGKVLRTLSKLSTCPKAGLTGIEGFPAKSLINEYYNDDAIYRNLREGAEDKEPILENVYDMGNAEEELTSGRIYDTIVCQRPNNQFESRIIEDDKWLSFKPETKREHCIKELYDTENNYVEKALEMIISKFYTPLLDVLSNEDHKIIFMNILELLAIHHPFRDHLRQAVMYAAGLETPRCSETPLSIGDVFKTWKEKFVAYGKYCSHLPDSRFRICELEKTDPVVRQKIIECGQVANRNQFHLQDLLSIPMQRVLKYHVLLSEMIKLTSSDSPDRTSLEEAKEAMQDINSYVNEMKRDYEMKQLVAAIEKSITGLEMPVGIHLIDYGRLVRDGEIKIANHGSKDGNRMKNRYIFVFDKVMIVCKSLRGNQYSYKGAYLLRDYRVEVESDGNSRLGTLTKKLTANGGYSFSLVRNHADNVDNVLSLCCKTLLQRDAWVQNFETAHENDNPKAGELSGHTLQYNSYDRATVCSHCRKLLAGLFFQGYHCIVCYRNYHRSCIALSKCGKHIQSAHRQSFPAQSGYRRRHSSTLTLQPYECLRAVRSFRSTDTKFLSFEKNDIIEVIKQNADGTIVGRLVSVPESSIGIVKTEFIRRCRMSTSALTSSGSCQPVEETSLTSTSTPTSPLRETDINGSVALPRHTRSITSLASTPGDVSPTRFTSGDEYVNTDITGQSWYQGALNRIEAEKRLSRTPDGTFLVRHSCSNGQSKFVVSISFNGDVKHTKVERVENSDGEKYYLDEGIMFRSIVELINYYSEHNLRESFETLNTTLRQPYMCSTFKVLHSFEATDPNYLQLNVGEQVVVISRIGEDRGWWKGRIGNRIGYFPMTYVTPVENESLCN</sequence>
<organism evidence="14 15">
    <name type="scientific">Gnathostoma spinigerum</name>
    <dbReference type="NCBI Taxonomy" id="75299"/>
    <lineage>
        <taxon>Eukaryota</taxon>
        <taxon>Metazoa</taxon>
        <taxon>Ecdysozoa</taxon>
        <taxon>Nematoda</taxon>
        <taxon>Chromadorea</taxon>
        <taxon>Rhabditida</taxon>
        <taxon>Spirurina</taxon>
        <taxon>Gnathostomatomorpha</taxon>
        <taxon>Gnathostomatoidea</taxon>
        <taxon>Gnathostomatidae</taxon>
        <taxon>Gnathostoma</taxon>
    </lineage>
</organism>
<dbReference type="PROSITE" id="PS50003">
    <property type="entry name" value="PH_DOMAIN"/>
    <property type="match status" value="1"/>
</dbReference>
<dbReference type="SMART" id="SM00109">
    <property type="entry name" value="C1"/>
    <property type="match status" value="1"/>
</dbReference>
<keyword evidence="4 5" id="KW-0727">SH2 domain</keyword>
<dbReference type="InterPro" id="IPR036028">
    <property type="entry name" value="SH3-like_dom_sf"/>
</dbReference>
<dbReference type="SUPFAM" id="SSF50729">
    <property type="entry name" value="PH domain-like"/>
    <property type="match status" value="1"/>
</dbReference>
<dbReference type="CDD" id="cd20810">
    <property type="entry name" value="C1_VAV"/>
    <property type="match status" value="1"/>
</dbReference>
<feature type="domain" description="SH2" evidence="8">
    <location>
        <begin position="782"/>
        <end position="881"/>
    </location>
</feature>
<dbReference type="Gene3D" id="1.20.900.10">
    <property type="entry name" value="Dbl homology (DH) domain"/>
    <property type="match status" value="1"/>
</dbReference>
<evidence type="ECO:0000259" key="10">
    <source>
        <dbReference type="PROSITE" id="PS50003"/>
    </source>
</evidence>
<gene>
    <name evidence="14" type="ORF">AB6A40_002460</name>
</gene>
<dbReference type="SUPFAM" id="SSF48065">
    <property type="entry name" value="DBL homology domain (DH-domain)"/>
    <property type="match status" value="1"/>
</dbReference>
<dbReference type="InterPro" id="IPR036860">
    <property type="entry name" value="SH2_dom_sf"/>
</dbReference>
<dbReference type="PROSITE" id="PS50081">
    <property type="entry name" value="ZF_DAG_PE_2"/>
    <property type="match status" value="1"/>
</dbReference>
<dbReference type="SMART" id="SM00033">
    <property type="entry name" value="CH"/>
    <property type="match status" value="1"/>
</dbReference>
<dbReference type="GO" id="GO:0008270">
    <property type="term" value="F:zinc ion binding"/>
    <property type="evidence" value="ECO:0007669"/>
    <property type="project" value="UniProtKB-KW"/>
</dbReference>
<evidence type="ECO:0000256" key="3">
    <source>
        <dbReference type="ARBA" id="ARBA00022771"/>
    </source>
</evidence>
<dbReference type="InterPro" id="IPR055251">
    <property type="entry name" value="SOS1_NGEF_PH"/>
</dbReference>
<dbReference type="PROSITE" id="PS50001">
    <property type="entry name" value="SH2"/>
    <property type="match status" value="1"/>
</dbReference>
<dbReference type="InterPro" id="IPR001715">
    <property type="entry name" value="CH_dom"/>
</dbReference>
<proteinExistence type="predicted"/>
<dbReference type="GO" id="GO:0005085">
    <property type="term" value="F:guanyl-nucleotide exchange factor activity"/>
    <property type="evidence" value="ECO:0007669"/>
    <property type="project" value="UniProtKB-KW"/>
</dbReference>
<protein>
    <recommendedName>
        <fullName evidence="16">Protein vav-1</fullName>
    </recommendedName>
</protein>
<evidence type="ECO:0008006" key="16">
    <source>
        <dbReference type="Google" id="ProtNLM"/>
    </source>
</evidence>
<feature type="domain" description="SH3" evidence="9">
    <location>
        <begin position="641"/>
        <end position="704"/>
    </location>
</feature>
<evidence type="ECO:0000256" key="1">
    <source>
        <dbReference type="ARBA" id="ARBA00022443"/>
    </source>
</evidence>
<dbReference type="Pfam" id="PF00130">
    <property type="entry name" value="C1_1"/>
    <property type="match status" value="1"/>
</dbReference>
<evidence type="ECO:0000259" key="11">
    <source>
        <dbReference type="PROSITE" id="PS50010"/>
    </source>
</evidence>
<dbReference type="Pfam" id="PF00621">
    <property type="entry name" value="RhoGEF"/>
    <property type="match status" value="1"/>
</dbReference>
<dbReference type="Pfam" id="PF00307">
    <property type="entry name" value="CH"/>
    <property type="match status" value="1"/>
</dbReference>
<dbReference type="InterPro" id="IPR002219">
    <property type="entry name" value="PKC_DAG/PE"/>
</dbReference>
<feature type="compositionally biased region" description="Low complexity" evidence="7">
    <location>
        <begin position="721"/>
        <end position="733"/>
    </location>
</feature>
<reference evidence="14 15" key="1">
    <citation type="submission" date="2024-08" db="EMBL/GenBank/DDBJ databases">
        <title>Gnathostoma spinigerum genome.</title>
        <authorList>
            <person name="Gonzalez-Bertolin B."/>
            <person name="Monzon S."/>
            <person name="Zaballos A."/>
            <person name="Jimenez P."/>
            <person name="Dekumyoy P."/>
            <person name="Varona S."/>
            <person name="Cuesta I."/>
            <person name="Sumanam S."/>
            <person name="Adisakwattana P."/>
            <person name="Gasser R.B."/>
            <person name="Hernandez-Gonzalez A."/>
            <person name="Young N.D."/>
            <person name="Perteguer M.J."/>
        </authorList>
    </citation>
    <scope>NUCLEOTIDE SEQUENCE [LARGE SCALE GENOMIC DNA]</scope>
    <source>
        <strain evidence="14">AL3</strain>
        <tissue evidence="14">Liver</tissue>
    </source>
</reference>
<dbReference type="CDD" id="cd21201">
    <property type="entry name" value="CH_VAV"/>
    <property type="match status" value="1"/>
</dbReference>
<keyword evidence="2" id="KW-0344">Guanine-nucleotide releasing factor</keyword>
<feature type="domain" description="Phorbol-ester/DAG-type" evidence="13">
    <location>
        <begin position="564"/>
        <end position="612"/>
    </location>
</feature>
<dbReference type="PROSITE" id="PS50002">
    <property type="entry name" value="SH3"/>
    <property type="match status" value="2"/>
</dbReference>
<dbReference type="SMART" id="SM00252">
    <property type="entry name" value="SH2"/>
    <property type="match status" value="1"/>
</dbReference>
<dbReference type="AlphaFoldDB" id="A0ABD6E981"/>
<keyword evidence="3" id="KW-0479">Metal-binding</keyword>
<dbReference type="Gene3D" id="1.10.418.10">
    <property type="entry name" value="Calponin-like domain"/>
    <property type="match status" value="1"/>
</dbReference>
<evidence type="ECO:0000256" key="6">
    <source>
        <dbReference type="PROSITE-ProRule" id="PRU00192"/>
    </source>
</evidence>
<evidence type="ECO:0000256" key="4">
    <source>
        <dbReference type="ARBA" id="ARBA00022999"/>
    </source>
</evidence>
<dbReference type="PROSITE" id="PS50021">
    <property type="entry name" value="CH"/>
    <property type="match status" value="1"/>
</dbReference>
<keyword evidence="15" id="KW-1185">Reference proteome</keyword>
<feature type="domain" description="SH3" evidence="9">
    <location>
        <begin position="881"/>
        <end position="942"/>
    </location>
</feature>
<evidence type="ECO:0000259" key="9">
    <source>
        <dbReference type="PROSITE" id="PS50002"/>
    </source>
</evidence>
<comment type="caution">
    <text evidence="14">The sequence shown here is derived from an EMBL/GenBank/DDBJ whole genome shotgun (WGS) entry which is preliminary data.</text>
</comment>
<feature type="region of interest" description="Disordered" evidence="7">
    <location>
        <begin position="709"/>
        <end position="737"/>
    </location>
</feature>
<dbReference type="PROSITE" id="PS00479">
    <property type="entry name" value="ZF_DAG_PE_1"/>
    <property type="match status" value="1"/>
</dbReference>
<dbReference type="SMART" id="SM00233">
    <property type="entry name" value="PH"/>
    <property type="match status" value="1"/>
</dbReference>
<dbReference type="SUPFAM" id="SSF55550">
    <property type="entry name" value="SH2 domain"/>
    <property type="match status" value="1"/>
</dbReference>
<keyword evidence="3" id="KW-0863">Zinc-finger</keyword>
<dbReference type="InterPro" id="IPR001452">
    <property type="entry name" value="SH3_domain"/>
</dbReference>
<feature type="domain" description="PH" evidence="10">
    <location>
        <begin position="436"/>
        <end position="553"/>
    </location>
</feature>
<evidence type="ECO:0000256" key="7">
    <source>
        <dbReference type="SAM" id="MobiDB-lite"/>
    </source>
</evidence>
<dbReference type="SMART" id="SM00326">
    <property type="entry name" value="SH3"/>
    <property type="match status" value="2"/>
</dbReference>
<dbReference type="InterPro" id="IPR035899">
    <property type="entry name" value="DBL_dom_sf"/>
</dbReference>
<dbReference type="SMART" id="SM00325">
    <property type="entry name" value="RhoGEF"/>
    <property type="match status" value="1"/>
</dbReference>
<evidence type="ECO:0000256" key="5">
    <source>
        <dbReference type="PROSITE-ProRule" id="PRU00191"/>
    </source>
</evidence>
<dbReference type="SUPFAM" id="SSF47576">
    <property type="entry name" value="Calponin-homology domain, CH-domain"/>
    <property type="match status" value="1"/>
</dbReference>
<evidence type="ECO:0000256" key="2">
    <source>
        <dbReference type="ARBA" id="ARBA00022658"/>
    </source>
</evidence>
<dbReference type="Gene3D" id="2.30.30.40">
    <property type="entry name" value="SH3 Domains"/>
    <property type="match status" value="2"/>
</dbReference>
<evidence type="ECO:0000259" key="13">
    <source>
        <dbReference type="PROSITE" id="PS50081"/>
    </source>
</evidence>
<dbReference type="CDD" id="cd00174">
    <property type="entry name" value="SH3"/>
    <property type="match status" value="2"/>
</dbReference>
<dbReference type="PRINTS" id="PR00401">
    <property type="entry name" value="SH2DOMAIN"/>
</dbReference>
<dbReference type="InterPro" id="IPR000219">
    <property type="entry name" value="DH_dom"/>
</dbReference>
<evidence type="ECO:0000313" key="14">
    <source>
        <dbReference type="EMBL" id="MFH4975751.1"/>
    </source>
</evidence>
<dbReference type="InterPro" id="IPR036872">
    <property type="entry name" value="CH_dom_sf"/>
</dbReference>
<dbReference type="InterPro" id="IPR001849">
    <property type="entry name" value="PH_domain"/>
</dbReference>
<dbReference type="CDD" id="cd00160">
    <property type="entry name" value="RhoGEF"/>
    <property type="match status" value="1"/>
</dbReference>
<dbReference type="Pfam" id="PF07653">
    <property type="entry name" value="SH3_2"/>
    <property type="match status" value="1"/>
</dbReference>
<dbReference type="Gene3D" id="3.30.60.20">
    <property type="match status" value="1"/>
</dbReference>
<dbReference type="Gene3D" id="2.30.29.30">
    <property type="entry name" value="Pleckstrin-homology domain (PH domain)/Phosphotyrosine-binding domain (PTB)"/>
    <property type="match status" value="1"/>
</dbReference>
<dbReference type="Pfam" id="PF00017">
    <property type="entry name" value="SH2"/>
    <property type="match status" value="1"/>
</dbReference>
<keyword evidence="3" id="KW-0862">Zinc</keyword>
<feature type="domain" description="DH" evidence="11">
    <location>
        <begin position="212"/>
        <end position="403"/>
    </location>
</feature>
<dbReference type="SUPFAM" id="SSF50044">
    <property type="entry name" value="SH3-domain"/>
    <property type="match status" value="1"/>
</dbReference>
<feature type="domain" description="Calponin-homology (CH)" evidence="12">
    <location>
        <begin position="5"/>
        <end position="123"/>
    </location>
</feature>
<evidence type="ECO:0000259" key="12">
    <source>
        <dbReference type="PROSITE" id="PS50021"/>
    </source>
</evidence>
<dbReference type="PANTHER" id="PTHR45818">
    <property type="entry name" value="PROTEIN VAV"/>
    <property type="match status" value="1"/>
</dbReference>
<dbReference type="PANTHER" id="PTHR45818:SF3">
    <property type="entry name" value="PROTEIN VAV"/>
    <property type="match status" value="1"/>
</dbReference>
<dbReference type="Pfam" id="PF22697">
    <property type="entry name" value="SOS1_NGEF_PH"/>
    <property type="match status" value="1"/>
</dbReference>
<dbReference type="PROSITE" id="PS50010">
    <property type="entry name" value="DH_2"/>
    <property type="match status" value="1"/>
</dbReference>
<keyword evidence="1 6" id="KW-0728">SH3 domain</keyword>
<dbReference type="InterPro" id="IPR000980">
    <property type="entry name" value="SH2"/>
</dbReference>
<name>A0ABD6E981_9BILA</name>
<dbReference type="EMBL" id="JBGFUD010001099">
    <property type="protein sequence ID" value="MFH4975751.1"/>
    <property type="molecule type" value="Genomic_DNA"/>
</dbReference>
<accession>A0ABD6E981</accession>
<dbReference type="Proteomes" id="UP001608902">
    <property type="component" value="Unassembled WGS sequence"/>
</dbReference>
<dbReference type="Gene3D" id="3.30.505.10">
    <property type="entry name" value="SH2 domain"/>
    <property type="match status" value="1"/>
</dbReference>
<evidence type="ECO:0000259" key="8">
    <source>
        <dbReference type="PROSITE" id="PS50001"/>
    </source>
</evidence>